<sequence length="247" mass="28962">MEEFFGRVTVDENFIISNVILFTLFDAFIESKDSDLCNLTFKTKYEKLNSDEDINIIIKEIYRVLKLIRNTVVHNSVNIKKSDCDFNFSYTFKSTNFNLDLSKHMLNLLYSMIIIVVKNNIVGGTKDIICRNNNFYIGILRSYYDEFKDYIDSSGNLNDDISIKHPKLLEISNDIRLKKSTRYLVENPKFKKFGNKIIIEKYLPKGEEYSSSNYNISLNEINYSIPDEVLNDKGEIKLEDIDNWKIE</sequence>
<evidence type="ECO:0000313" key="2">
    <source>
        <dbReference type="Proteomes" id="UP000486903"/>
    </source>
</evidence>
<comment type="caution">
    <text evidence="1">The sequence shown here is derived from an EMBL/GenBank/DDBJ whole genome shotgun (WGS) entry which is preliminary data.</text>
</comment>
<dbReference type="RefSeq" id="WP_003374292.1">
    <property type="nucleotide sequence ID" value="NZ_JACBBA010000001.1"/>
</dbReference>
<proteinExistence type="predicted"/>
<evidence type="ECO:0000313" key="1">
    <source>
        <dbReference type="EMBL" id="NFV25077.1"/>
    </source>
</evidence>
<accession>A0A6B4JJZ9</accession>
<dbReference type="Proteomes" id="UP000486903">
    <property type="component" value="Unassembled WGS sequence"/>
</dbReference>
<organism evidence="1 2">
    <name type="scientific">Clostridium botulinum</name>
    <dbReference type="NCBI Taxonomy" id="1491"/>
    <lineage>
        <taxon>Bacteria</taxon>
        <taxon>Bacillati</taxon>
        <taxon>Bacillota</taxon>
        <taxon>Clostridia</taxon>
        <taxon>Eubacteriales</taxon>
        <taxon>Clostridiaceae</taxon>
        <taxon>Clostridium</taxon>
    </lineage>
</organism>
<dbReference type="AlphaFoldDB" id="A0A6B4JJZ9"/>
<gene>
    <name evidence="1" type="ORF">FDG31_02665</name>
</gene>
<protein>
    <submittedName>
        <fullName evidence="1">Uncharacterized protein</fullName>
    </submittedName>
</protein>
<reference evidence="1 2" key="1">
    <citation type="submission" date="2019-04" db="EMBL/GenBank/DDBJ databases">
        <title>Genome sequencing of Clostridium botulinum Groups I-IV and Clostridium butyricum.</title>
        <authorList>
            <person name="Brunt J."/>
            <person name="Van Vliet A.H.M."/>
            <person name="Stringer S.C."/>
            <person name="Carter A.T."/>
            <person name="Peck M.W."/>
        </authorList>
    </citation>
    <scope>NUCLEOTIDE SEQUENCE [LARGE SCALE GENOMIC DNA]</scope>
    <source>
        <strain evidence="1 2">BL81</strain>
    </source>
</reference>
<dbReference type="EMBL" id="SXFB01000001">
    <property type="protein sequence ID" value="NFV25077.1"/>
    <property type="molecule type" value="Genomic_DNA"/>
</dbReference>
<name>A0A6B4JJZ9_CLOBO</name>